<protein>
    <submittedName>
        <fullName evidence="2">Uncharacterized protein</fullName>
    </submittedName>
</protein>
<feature type="compositionally biased region" description="Polar residues" evidence="1">
    <location>
        <begin position="42"/>
        <end position="54"/>
    </location>
</feature>
<evidence type="ECO:0000313" key="3">
    <source>
        <dbReference type="Proteomes" id="UP000641954"/>
    </source>
</evidence>
<comment type="caution">
    <text evidence="2">The sequence shown here is derived from an EMBL/GenBank/DDBJ whole genome shotgun (WGS) entry which is preliminary data.</text>
</comment>
<proteinExistence type="predicted"/>
<dbReference type="EMBL" id="JACJSK010000005">
    <property type="protein sequence ID" value="MBD2543270.1"/>
    <property type="molecule type" value="Genomic_DNA"/>
</dbReference>
<keyword evidence="3" id="KW-1185">Reference proteome</keyword>
<accession>A0ABR8EC15</accession>
<sequence length="62" mass="6496">MNSDISFVRANALVAPTTFVRANGHSPLPLFTFHFPPPTPCTDGSPTPFLSPTPCTDGGPTP</sequence>
<gene>
    <name evidence="2" type="ORF">H6G72_05265</name>
</gene>
<name>A0ABR8EC15_9CYAN</name>
<feature type="region of interest" description="Disordered" evidence="1">
    <location>
        <begin position="42"/>
        <end position="62"/>
    </location>
</feature>
<dbReference type="Proteomes" id="UP000641954">
    <property type="component" value="Unassembled WGS sequence"/>
</dbReference>
<evidence type="ECO:0000313" key="2">
    <source>
        <dbReference type="EMBL" id="MBD2543270.1"/>
    </source>
</evidence>
<reference evidence="2 3" key="1">
    <citation type="journal article" date="2020" name="ISME J.">
        <title>Comparative genomics reveals insights into cyanobacterial evolution and habitat adaptation.</title>
        <authorList>
            <person name="Chen M.Y."/>
            <person name="Teng W.K."/>
            <person name="Zhao L."/>
            <person name="Hu C.X."/>
            <person name="Zhou Y.K."/>
            <person name="Han B.P."/>
            <person name="Song L.R."/>
            <person name="Shu W.S."/>
        </authorList>
    </citation>
    <scope>NUCLEOTIDE SEQUENCE [LARGE SCALE GENOMIC DNA]</scope>
    <source>
        <strain evidence="2 3">FACHB-1370</strain>
    </source>
</reference>
<evidence type="ECO:0000256" key="1">
    <source>
        <dbReference type="SAM" id="MobiDB-lite"/>
    </source>
</evidence>
<organism evidence="2 3">
    <name type="scientific">Planktothricoides raciborskii FACHB-1370</name>
    <dbReference type="NCBI Taxonomy" id="2949576"/>
    <lineage>
        <taxon>Bacteria</taxon>
        <taxon>Bacillati</taxon>
        <taxon>Cyanobacteriota</taxon>
        <taxon>Cyanophyceae</taxon>
        <taxon>Oscillatoriophycideae</taxon>
        <taxon>Oscillatoriales</taxon>
        <taxon>Oscillatoriaceae</taxon>
        <taxon>Planktothricoides</taxon>
    </lineage>
</organism>